<comment type="subcellular location">
    <subcellularLocation>
        <location evidence="1">Cell outer membrane</location>
        <topology evidence="1">Multi-pass membrane protein</topology>
    </subcellularLocation>
</comment>
<comment type="similarity">
    <text evidence="1">Belongs to the TonB-dependent receptor family.</text>
</comment>
<dbReference type="SUPFAM" id="SSF56935">
    <property type="entry name" value="Porins"/>
    <property type="match status" value="1"/>
</dbReference>
<keyword evidence="1" id="KW-0998">Cell outer membrane</keyword>
<dbReference type="InterPro" id="IPR008969">
    <property type="entry name" value="CarboxyPept-like_regulatory"/>
</dbReference>
<evidence type="ECO:0000256" key="1">
    <source>
        <dbReference type="PROSITE-ProRule" id="PRU01360"/>
    </source>
</evidence>
<protein>
    <submittedName>
        <fullName evidence="3">SusC/RagA family TonB-linked outer membrane protein</fullName>
    </submittedName>
</protein>
<organism evidence="3 4">
    <name type="scientific">Pedobacter ureilyticus</name>
    <dbReference type="NCBI Taxonomy" id="1393051"/>
    <lineage>
        <taxon>Bacteria</taxon>
        <taxon>Pseudomonadati</taxon>
        <taxon>Bacteroidota</taxon>
        <taxon>Sphingobacteriia</taxon>
        <taxon>Sphingobacteriales</taxon>
        <taxon>Sphingobacteriaceae</taxon>
        <taxon>Pedobacter</taxon>
    </lineage>
</organism>
<comment type="caution">
    <text evidence="3">The sequence shown here is derived from an EMBL/GenBank/DDBJ whole genome shotgun (WGS) entry which is preliminary data.</text>
</comment>
<keyword evidence="1" id="KW-0812">Transmembrane</keyword>
<dbReference type="Pfam" id="PF13715">
    <property type="entry name" value="CarbopepD_reg_2"/>
    <property type="match status" value="1"/>
</dbReference>
<dbReference type="Pfam" id="PF07715">
    <property type="entry name" value="Plug"/>
    <property type="match status" value="1"/>
</dbReference>
<dbReference type="Proteomes" id="UP001517247">
    <property type="component" value="Unassembled WGS sequence"/>
</dbReference>
<keyword evidence="1" id="KW-0472">Membrane</keyword>
<evidence type="ECO:0000259" key="2">
    <source>
        <dbReference type="Pfam" id="PF07715"/>
    </source>
</evidence>
<evidence type="ECO:0000313" key="4">
    <source>
        <dbReference type="Proteomes" id="UP001517247"/>
    </source>
</evidence>
<dbReference type="NCBIfam" id="TIGR04057">
    <property type="entry name" value="SusC_RagA_signa"/>
    <property type="match status" value="1"/>
</dbReference>
<reference evidence="3 4" key="1">
    <citation type="submission" date="2024-12" db="EMBL/GenBank/DDBJ databases">
        <authorList>
            <person name="Hu S."/>
        </authorList>
    </citation>
    <scope>NUCLEOTIDE SEQUENCE [LARGE SCALE GENOMIC DNA]</scope>
    <source>
        <strain evidence="3 4">THG-T11</strain>
    </source>
</reference>
<keyword evidence="4" id="KW-1185">Reference proteome</keyword>
<dbReference type="PROSITE" id="PS52016">
    <property type="entry name" value="TONB_DEPENDENT_REC_3"/>
    <property type="match status" value="1"/>
</dbReference>
<dbReference type="Gene3D" id="2.60.40.1120">
    <property type="entry name" value="Carboxypeptidase-like, regulatory domain"/>
    <property type="match status" value="1"/>
</dbReference>
<dbReference type="InterPro" id="IPR023997">
    <property type="entry name" value="TonB-dep_OMP_SusC/RagA_CS"/>
</dbReference>
<accession>A0ABW9J8F4</accession>
<dbReference type="SUPFAM" id="SSF49464">
    <property type="entry name" value="Carboxypeptidase regulatory domain-like"/>
    <property type="match status" value="1"/>
</dbReference>
<sequence>MTKKDATLTKLLLRSKNYKLVAFAFALALFAGFYSSAMASSVKSYGVNPVNKLPLDIKIRGIVKDSTGAPLPGAGIKVKGLSTSAATDVNGAFTITVPDQNSILIVTYVGYDTQEIQVGTRTTVEVVLKETVGSDLKEVAIVGFGTQKKESLVGAQSSVSVDDLKQPVSSMSQLLAGRIPGIVNVSRNGEPGATGSDIFIRGISSLTAGDRGPLVIIDGVPNRNLNDISVYDVENFTVLKDAAATAVYGIRGANGVILINTKQGKTGTPRISVEYFEGVSRFTKRPQLIDGVDYMNLANEAKYSDYIRGGAAGAFTPAYTIEAVQKTAEGSDPILYPNVDWFDAIYNDFGRNRSATANLSGGVSNAKYYVSLGYYGEDGLFKTKDAITDATKQNFGRYNVSANLNWDITGTTKLDLGIKGILAQRNYPSSFTAQEIFSQAFQINPTSFPILYPNGSLPGISPQADQRNPYGDITRNGYRRGYSNQLYSNLRLTQDLKTITQGLSVTTMFSFDVNNANTISRTKRESLYRINPIDPYIKPNDPTSGYKYALVLQGQDFLNYSVENGGDKKMYFEAAVNYNRAFGKHAVTGLMLYNQNDNIAPFAGNLTLSLPYRLQGIASRATYAYDNKYFFEVNVGYNGSENFAPNKRYGFFPAIGVGWLLSNEKFFEKLKNTFQMVKFRYSDGIVGSGGSGSGYAGNESERFYYLTKVGGSAGYTFGSNADITPGGSTSTGGLGVTAYGVDVTWAETRKQDLGFELKTLNNNLSLIVDFFKERRENQFITRGVVPNYIGLANTPIGNLGIVENKGIDGTLQYDTQLSSNWSLNLRANVTFNKDKVIENDQAPKAYPWLEQRGLNILASTRFGYIAEKLFESQAEIDASPTQFGKLMPGDIKYKDLNGDGKIDSFDQTNIGRGDIPSTTYGAGFSLTFKNFDFGMFFQGQHNADIFLGIPSFANSGGLGNMLAVATDRWTPSNPRQDAFYPRLSYGGTNNNNYQNSTWWLRDVSFLRLKNADLGYTLKDGIKSIGVKRLRIYAMGYNVFTFSKFKLWDPELLTNNGTRYPLTSNYSLGVTANF</sequence>
<dbReference type="InterPro" id="IPR012910">
    <property type="entry name" value="Plug_dom"/>
</dbReference>
<dbReference type="InterPro" id="IPR039426">
    <property type="entry name" value="TonB-dep_rcpt-like"/>
</dbReference>
<evidence type="ECO:0000313" key="3">
    <source>
        <dbReference type="EMBL" id="MFN0256824.1"/>
    </source>
</evidence>
<name>A0ABW9J8F4_9SPHI</name>
<dbReference type="InterPro" id="IPR023996">
    <property type="entry name" value="TonB-dep_OMP_SusC/RagA"/>
</dbReference>
<dbReference type="Gene3D" id="2.170.130.10">
    <property type="entry name" value="TonB-dependent receptor, plug domain"/>
    <property type="match status" value="1"/>
</dbReference>
<dbReference type="InterPro" id="IPR037066">
    <property type="entry name" value="Plug_dom_sf"/>
</dbReference>
<keyword evidence="1" id="KW-1134">Transmembrane beta strand</keyword>
<keyword evidence="1" id="KW-0813">Transport</keyword>
<gene>
    <name evidence="3" type="ORF">E6A44_014635</name>
</gene>
<feature type="domain" description="TonB-dependent receptor plug" evidence="2">
    <location>
        <begin position="149"/>
        <end position="256"/>
    </location>
</feature>
<dbReference type="NCBIfam" id="TIGR04056">
    <property type="entry name" value="OMP_RagA_SusC"/>
    <property type="match status" value="1"/>
</dbReference>
<proteinExistence type="inferred from homology"/>
<dbReference type="RefSeq" id="WP_246077104.1">
    <property type="nucleotide sequence ID" value="NZ_SSHJ02000008.1"/>
</dbReference>
<dbReference type="EMBL" id="SSHJ02000008">
    <property type="protein sequence ID" value="MFN0256824.1"/>
    <property type="molecule type" value="Genomic_DNA"/>
</dbReference>